<feature type="region of interest" description="Disordered" evidence="1">
    <location>
        <begin position="291"/>
        <end position="314"/>
    </location>
</feature>
<feature type="compositionally biased region" description="Polar residues" evidence="1">
    <location>
        <begin position="221"/>
        <end position="232"/>
    </location>
</feature>
<feature type="compositionally biased region" description="Basic and acidic residues" evidence="1">
    <location>
        <begin position="237"/>
        <end position="248"/>
    </location>
</feature>
<feature type="compositionally biased region" description="Basic and acidic residues" evidence="1">
    <location>
        <begin position="73"/>
        <end position="84"/>
    </location>
</feature>
<dbReference type="PANTHER" id="PTHR38166">
    <property type="entry name" value="C2H2-TYPE DOMAIN-CONTAINING PROTEIN-RELATED"/>
    <property type="match status" value="1"/>
</dbReference>
<evidence type="ECO:0008006" key="4">
    <source>
        <dbReference type="Google" id="ProtNLM"/>
    </source>
</evidence>
<keyword evidence="3" id="KW-1185">Reference proteome</keyword>
<sequence length="314" mass="36616">MRTGAPSSQKRLACPYFKKDPNRFQTWRSCPGPGWETVHRLKEHLDRNHALPIRCLRCFAHFDTERNRDAHMRSTEPCEIREQPPHTNGFDASQRLDLKSRPKGYTKMSEPQKWRRVFLILFPKTNETEIPSPYYEFKMPADLGHPLDPLTEYENFLQRELPTRVRQQLEGRIKQDMDHMEEAMRGQLVDIVRDMQLEIFRTFMDSKAEAPAVKEPDHSCSHTTSQAGSDNKQPGVRTDDDQSIRSKTDIPWNLQNHLGPWRPEPYLDDWLMPDFDGQLYDFGDFMGEETLPDSAYGTLSMTNGSDQKNEDSGR</sequence>
<dbReference type="EMBL" id="JAGPXC010000003">
    <property type="protein sequence ID" value="KAH6655829.1"/>
    <property type="molecule type" value="Genomic_DNA"/>
</dbReference>
<feature type="region of interest" description="Disordered" evidence="1">
    <location>
        <begin position="210"/>
        <end position="248"/>
    </location>
</feature>
<feature type="compositionally biased region" description="Basic and acidic residues" evidence="1">
    <location>
        <begin position="210"/>
        <end position="220"/>
    </location>
</feature>
<feature type="region of interest" description="Disordered" evidence="1">
    <location>
        <begin position="73"/>
        <end position="93"/>
    </location>
</feature>
<name>A0A9P8UNA8_9PEZI</name>
<dbReference type="AlphaFoldDB" id="A0A9P8UNA8"/>
<dbReference type="GeneID" id="70124633"/>
<evidence type="ECO:0000256" key="1">
    <source>
        <dbReference type="SAM" id="MobiDB-lite"/>
    </source>
</evidence>
<accession>A0A9P8UNA8</accession>
<gene>
    <name evidence="2" type="ORF">BKA67DRAFT_250466</name>
</gene>
<dbReference type="RefSeq" id="XP_045960094.1">
    <property type="nucleotide sequence ID" value="XM_046095740.1"/>
</dbReference>
<proteinExistence type="predicted"/>
<feature type="compositionally biased region" description="Polar residues" evidence="1">
    <location>
        <begin position="297"/>
        <end position="306"/>
    </location>
</feature>
<evidence type="ECO:0000313" key="3">
    <source>
        <dbReference type="Proteomes" id="UP000758603"/>
    </source>
</evidence>
<protein>
    <recommendedName>
        <fullName evidence="4">C2H2-type domain-containing protein</fullName>
    </recommendedName>
</protein>
<comment type="caution">
    <text evidence="2">The sequence shown here is derived from an EMBL/GenBank/DDBJ whole genome shotgun (WGS) entry which is preliminary data.</text>
</comment>
<reference evidence="2" key="1">
    <citation type="journal article" date="2021" name="Nat. Commun.">
        <title>Genetic determinants of endophytism in the Arabidopsis root mycobiome.</title>
        <authorList>
            <person name="Mesny F."/>
            <person name="Miyauchi S."/>
            <person name="Thiergart T."/>
            <person name="Pickel B."/>
            <person name="Atanasova L."/>
            <person name="Karlsson M."/>
            <person name="Huettel B."/>
            <person name="Barry K.W."/>
            <person name="Haridas S."/>
            <person name="Chen C."/>
            <person name="Bauer D."/>
            <person name="Andreopoulos W."/>
            <person name="Pangilinan J."/>
            <person name="LaButti K."/>
            <person name="Riley R."/>
            <person name="Lipzen A."/>
            <person name="Clum A."/>
            <person name="Drula E."/>
            <person name="Henrissat B."/>
            <person name="Kohler A."/>
            <person name="Grigoriev I.V."/>
            <person name="Martin F.M."/>
            <person name="Hacquard S."/>
        </authorList>
    </citation>
    <scope>NUCLEOTIDE SEQUENCE</scope>
    <source>
        <strain evidence="2">MPI-SDFR-AT-0073</strain>
    </source>
</reference>
<dbReference type="Proteomes" id="UP000758603">
    <property type="component" value="Unassembled WGS sequence"/>
</dbReference>
<evidence type="ECO:0000313" key="2">
    <source>
        <dbReference type="EMBL" id="KAH6655829.1"/>
    </source>
</evidence>
<dbReference type="PANTHER" id="PTHR38166:SF1">
    <property type="entry name" value="C2H2-TYPE DOMAIN-CONTAINING PROTEIN"/>
    <property type="match status" value="1"/>
</dbReference>
<dbReference type="OrthoDB" id="4161727at2759"/>
<organism evidence="2 3">
    <name type="scientific">Truncatella angustata</name>
    <dbReference type="NCBI Taxonomy" id="152316"/>
    <lineage>
        <taxon>Eukaryota</taxon>
        <taxon>Fungi</taxon>
        <taxon>Dikarya</taxon>
        <taxon>Ascomycota</taxon>
        <taxon>Pezizomycotina</taxon>
        <taxon>Sordariomycetes</taxon>
        <taxon>Xylariomycetidae</taxon>
        <taxon>Amphisphaeriales</taxon>
        <taxon>Sporocadaceae</taxon>
        <taxon>Truncatella</taxon>
    </lineage>
</organism>